<dbReference type="STRING" id="1531966.A0A0A1T6N7"/>
<dbReference type="InterPro" id="IPR002575">
    <property type="entry name" value="Aminoglycoside_PTrfase"/>
</dbReference>
<dbReference type="SUPFAM" id="SSF56112">
    <property type="entry name" value="Protein kinase-like (PK-like)"/>
    <property type="match status" value="1"/>
</dbReference>
<protein>
    <recommendedName>
        <fullName evidence="1">Aminoglycoside phosphotransferase domain-containing protein</fullName>
    </recommendedName>
</protein>
<dbReference type="PANTHER" id="PTHR21310:SF15">
    <property type="entry name" value="AMINOGLYCOSIDE PHOSPHOTRANSFERASE DOMAIN-CONTAINING PROTEIN"/>
    <property type="match status" value="1"/>
</dbReference>
<dbReference type="Proteomes" id="UP000039046">
    <property type="component" value="Unassembled WGS sequence"/>
</dbReference>
<dbReference type="AlphaFoldDB" id="A0A0A1T6N7"/>
<organism evidence="2 3">
    <name type="scientific">[Torrubiella] hemipterigena</name>
    <dbReference type="NCBI Taxonomy" id="1531966"/>
    <lineage>
        <taxon>Eukaryota</taxon>
        <taxon>Fungi</taxon>
        <taxon>Dikarya</taxon>
        <taxon>Ascomycota</taxon>
        <taxon>Pezizomycotina</taxon>
        <taxon>Sordariomycetes</taxon>
        <taxon>Hypocreomycetidae</taxon>
        <taxon>Hypocreales</taxon>
        <taxon>Clavicipitaceae</taxon>
        <taxon>Clavicipitaceae incertae sedis</taxon>
        <taxon>'Torrubiella' clade</taxon>
    </lineage>
</organism>
<feature type="domain" description="Aminoglycoside phosphotransferase" evidence="1">
    <location>
        <begin position="69"/>
        <end position="317"/>
    </location>
</feature>
<dbReference type="OrthoDB" id="2831558at2759"/>
<dbReference type="HOGENOM" id="CLU_046553_1_0_1"/>
<reference evidence="2 3" key="1">
    <citation type="journal article" date="2015" name="Genome Announc.">
        <title>Draft Genome Sequence and Gene Annotation of the Entomopathogenic Fungus Verticillium hemipterigenum.</title>
        <authorList>
            <person name="Horn F."/>
            <person name="Habel A."/>
            <person name="Scharf D.H."/>
            <person name="Dworschak J."/>
            <person name="Brakhage A.A."/>
            <person name="Guthke R."/>
            <person name="Hertweck C."/>
            <person name="Linde J."/>
        </authorList>
    </citation>
    <scope>NUCLEOTIDE SEQUENCE [LARGE SCALE GENOMIC DNA]</scope>
</reference>
<keyword evidence="3" id="KW-1185">Reference proteome</keyword>
<dbReference type="Pfam" id="PF01636">
    <property type="entry name" value="APH"/>
    <property type="match status" value="1"/>
</dbReference>
<evidence type="ECO:0000259" key="1">
    <source>
        <dbReference type="Pfam" id="PF01636"/>
    </source>
</evidence>
<accession>A0A0A1T6N7</accession>
<sequence length="420" mass="46988">MASADEIPLPFITKVLGAFGIAPSSFNVERNAKATNNNVFLIHLEEPTTSDLLFKSDKPLPLANAIPTGTSSLVLRIPKVDNNVQDNVRVRNEVACLHLARQALLEADKPLVPRVFSWSDATAAAGDTFGDDDKDYILEEFLGGETMSWDELKALNEEDRAAVCAQFARIAKVWQEYQLPDDITGYGSITFDDAGRFASTESIFRVGGPYETYADYLNATIQWQLNQSDNVAYLGGWKTNKDFPDLRLRINTFIANKLPALLADIPEHKPCLIHGDLTLPNLHFDKKTNRLVGILDFDFGHIGSPLTEAMYSFAEFGGLLWGRGDDDERSALLSGFPEPVKAEDALGHAWDKALAAEGAQRPSTIKEAELVSDLWWFGQELCYFHWLLPRFHEKITDEQKKKSFDKSAKAIDVYLKHWGY</sequence>
<evidence type="ECO:0000313" key="2">
    <source>
        <dbReference type="EMBL" id="CEJ92771.1"/>
    </source>
</evidence>
<dbReference type="PANTHER" id="PTHR21310">
    <property type="entry name" value="AMINOGLYCOSIDE PHOSPHOTRANSFERASE-RELATED-RELATED"/>
    <property type="match status" value="1"/>
</dbReference>
<evidence type="ECO:0000313" key="3">
    <source>
        <dbReference type="Proteomes" id="UP000039046"/>
    </source>
</evidence>
<name>A0A0A1T6N7_9HYPO</name>
<dbReference type="InterPro" id="IPR011009">
    <property type="entry name" value="Kinase-like_dom_sf"/>
</dbReference>
<dbReference type="InterPro" id="IPR051678">
    <property type="entry name" value="AGP_Transferase"/>
</dbReference>
<proteinExistence type="predicted"/>
<dbReference type="Gene3D" id="3.90.1200.10">
    <property type="match status" value="1"/>
</dbReference>
<dbReference type="EMBL" id="CDHN01000005">
    <property type="protein sequence ID" value="CEJ92771.1"/>
    <property type="molecule type" value="Genomic_DNA"/>
</dbReference>
<gene>
    <name evidence="2" type="ORF">VHEMI08401</name>
</gene>